<dbReference type="AlphaFoldDB" id="A0AAV6W6L9"/>
<evidence type="ECO:0000259" key="3">
    <source>
        <dbReference type="Pfam" id="PF23598"/>
    </source>
</evidence>
<dbReference type="PANTHER" id="PTHR15140">
    <property type="entry name" value="TUBULIN-SPECIFIC CHAPERONE E"/>
    <property type="match status" value="1"/>
</dbReference>
<dbReference type="Proteomes" id="UP000826271">
    <property type="component" value="Unassembled WGS sequence"/>
</dbReference>
<dbReference type="PANTHER" id="PTHR15140:SF37">
    <property type="entry name" value="UBIQUITIN-LIKE DOMAIN-CONTAINING PROTEIN"/>
    <property type="match status" value="1"/>
</dbReference>
<evidence type="ECO:0000256" key="1">
    <source>
        <dbReference type="ARBA" id="ARBA00022737"/>
    </source>
</evidence>
<organism evidence="4 5">
    <name type="scientific">Buddleja alternifolia</name>
    <dbReference type="NCBI Taxonomy" id="168488"/>
    <lineage>
        <taxon>Eukaryota</taxon>
        <taxon>Viridiplantae</taxon>
        <taxon>Streptophyta</taxon>
        <taxon>Embryophyta</taxon>
        <taxon>Tracheophyta</taxon>
        <taxon>Spermatophyta</taxon>
        <taxon>Magnoliopsida</taxon>
        <taxon>eudicotyledons</taxon>
        <taxon>Gunneridae</taxon>
        <taxon>Pentapetalae</taxon>
        <taxon>asterids</taxon>
        <taxon>lamiids</taxon>
        <taxon>Lamiales</taxon>
        <taxon>Scrophulariaceae</taxon>
        <taxon>Buddlejeae</taxon>
        <taxon>Buddleja</taxon>
    </lineage>
</organism>
<dbReference type="SUPFAM" id="SSF52058">
    <property type="entry name" value="L domain-like"/>
    <property type="match status" value="1"/>
</dbReference>
<dbReference type="Pfam" id="PF23598">
    <property type="entry name" value="LRR_14"/>
    <property type="match status" value="1"/>
</dbReference>
<dbReference type="EMBL" id="WHWC01000430">
    <property type="protein sequence ID" value="KAG8362590.1"/>
    <property type="molecule type" value="Genomic_DNA"/>
</dbReference>
<dbReference type="GO" id="GO:0006952">
    <property type="term" value="P:defense response"/>
    <property type="evidence" value="ECO:0007669"/>
    <property type="project" value="UniProtKB-KW"/>
</dbReference>
<dbReference type="Gene3D" id="1.10.10.10">
    <property type="entry name" value="Winged helix-like DNA-binding domain superfamily/Winged helix DNA-binding domain"/>
    <property type="match status" value="1"/>
</dbReference>
<dbReference type="InterPro" id="IPR032675">
    <property type="entry name" value="LRR_dom_sf"/>
</dbReference>
<evidence type="ECO:0000313" key="4">
    <source>
        <dbReference type="EMBL" id="KAG8362590.1"/>
    </source>
</evidence>
<gene>
    <name evidence="4" type="ORF">BUALT_BualtUnG0060300</name>
</gene>
<keyword evidence="2" id="KW-0611">Plant defense</keyword>
<dbReference type="Gene3D" id="3.80.10.10">
    <property type="entry name" value="Ribonuclease Inhibitor"/>
    <property type="match status" value="1"/>
</dbReference>
<dbReference type="InterPro" id="IPR036388">
    <property type="entry name" value="WH-like_DNA-bd_sf"/>
</dbReference>
<keyword evidence="1" id="KW-0677">Repeat</keyword>
<proteinExistence type="predicted"/>
<accession>A0AAV6W6L9</accession>
<reference evidence="4" key="1">
    <citation type="submission" date="2019-10" db="EMBL/GenBank/DDBJ databases">
        <authorList>
            <person name="Zhang R."/>
            <person name="Pan Y."/>
            <person name="Wang J."/>
            <person name="Ma R."/>
            <person name="Yu S."/>
        </authorList>
    </citation>
    <scope>NUCLEOTIDE SEQUENCE</scope>
    <source>
        <strain evidence="4">LA-IB0</strain>
        <tissue evidence="4">Leaf</tissue>
    </source>
</reference>
<keyword evidence="5" id="KW-1185">Reference proteome</keyword>
<feature type="domain" description="Disease resistance R13L4/SHOC-2-like LRR" evidence="3">
    <location>
        <begin position="103"/>
        <end position="275"/>
    </location>
</feature>
<protein>
    <recommendedName>
        <fullName evidence="3">Disease resistance R13L4/SHOC-2-like LRR domain-containing protein</fullName>
    </recommendedName>
</protein>
<evidence type="ECO:0000313" key="5">
    <source>
        <dbReference type="Proteomes" id="UP000826271"/>
    </source>
</evidence>
<comment type="caution">
    <text evidence="4">The sequence shown here is derived from an EMBL/GenBank/DDBJ whole genome shotgun (WGS) entry which is preliminary data.</text>
</comment>
<evidence type="ECO:0000256" key="2">
    <source>
        <dbReference type="ARBA" id="ARBA00022821"/>
    </source>
</evidence>
<sequence>MTREYWEFVAENVNSLASSGNDEHCLKILSLSYNHLPIHLKSCFLSMGVFPEDFKVRVSRLIRKDGEAMCFICCERVTQGRIVVPEVIMGSPATSLASPLVCDACNIMYPQLNRLRLVRVMDTVYDESSQEFLQPTKLWYLSFTWIRLESLSPSITLLWNLQTLIMKIPYEYSMVLPSEIWEMPQLRHIIIHHQAFLPDPIIEKTYFPILENLQTLSTIVNFRCTKDVLEKIPNMKKLGICYYNDYKGKVDWSYYSLLNLANLHKLESLTFVCRKFALENIAFP</sequence>
<dbReference type="InterPro" id="IPR055414">
    <property type="entry name" value="LRR_R13L4/SHOC2-like"/>
</dbReference>
<name>A0AAV6W6L9_9LAMI</name>